<evidence type="ECO:0000256" key="5">
    <source>
        <dbReference type="SAM" id="MobiDB-lite"/>
    </source>
</evidence>
<feature type="transmembrane region" description="Helical" evidence="6">
    <location>
        <begin position="44"/>
        <end position="66"/>
    </location>
</feature>
<dbReference type="AlphaFoldDB" id="A0A846S0X6"/>
<dbReference type="PRINTS" id="PR01036">
    <property type="entry name" value="TCRTETB"/>
</dbReference>
<accession>A0A846S0X6</accession>
<proteinExistence type="predicted"/>
<evidence type="ECO:0000256" key="6">
    <source>
        <dbReference type="SAM" id="Phobius"/>
    </source>
</evidence>
<dbReference type="InterPro" id="IPR020846">
    <property type="entry name" value="MFS_dom"/>
</dbReference>
<dbReference type="PANTHER" id="PTHR42718">
    <property type="entry name" value="MAJOR FACILITATOR SUPERFAMILY MULTIDRUG TRANSPORTER MFSC"/>
    <property type="match status" value="1"/>
</dbReference>
<evidence type="ECO:0000256" key="4">
    <source>
        <dbReference type="ARBA" id="ARBA00023136"/>
    </source>
</evidence>
<dbReference type="Gene3D" id="1.20.1250.20">
    <property type="entry name" value="MFS general substrate transporter like domains"/>
    <property type="match status" value="1"/>
</dbReference>
<evidence type="ECO:0000256" key="3">
    <source>
        <dbReference type="ARBA" id="ARBA00022989"/>
    </source>
</evidence>
<feature type="transmembrane region" description="Helical" evidence="6">
    <location>
        <begin position="356"/>
        <end position="378"/>
    </location>
</feature>
<dbReference type="CDD" id="cd17321">
    <property type="entry name" value="MFS_MMR_MDR_like"/>
    <property type="match status" value="1"/>
</dbReference>
<comment type="caution">
    <text evidence="8">The sequence shown here is derived from an EMBL/GenBank/DDBJ whole genome shotgun (WGS) entry which is preliminary data.</text>
</comment>
<dbReference type="GO" id="GO:0022857">
    <property type="term" value="F:transmembrane transporter activity"/>
    <property type="evidence" value="ECO:0007669"/>
    <property type="project" value="InterPro"/>
</dbReference>
<evidence type="ECO:0000259" key="7">
    <source>
        <dbReference type="PROSITE" id="PS50850"/>
    </source>
</evidence>
<feature type="transmembrane region" description="Helical" evidence="6">
    <location>
        <begin position="390"/>
        <end position="414"/>
    </location>
</feature>
<feature type="transmembrane region" description="Helical" evidence="6">
    <location>
        <begin position="78"/>
        <end position="98"/>
    </location>
</feature>
<feature type="domain" description="Major facilitator superfamily (MFS) profile" evidence="7">
    <location>
        <begin position="44"/>
        <end position="515"/>
    </location>
</feature>
<feature type="region of interest" description="Disordered" evidence="5">
    <location>
        <begin position="232"/>
        <end position="253"/>
    </location>
</feature>
<dbReference type="GO" id="GO:0005886">
    <property type="term" value="C:plasma membrane"/>
    <property type="evidence" value="ECO:0007669"/>
    <property type="project" value="UniProtKB-SubCell"/>
</dbReference>
<evidence type="ECO:0000256" key="2">
    <source>
        <dbReference type="ARBA" id="ARBA00022692"/>
    </source>
</evidence>
<gene>
    <name evidence="8" type="ORF">BKA07_002370</name>
</gene>
<evidence type="ECO:0000313" key="8">
    <source>
        <dbReference type="EMBL" id="NJC57335.1"/>
    </source>
</evidence>
<dbReference type="PROSITE" id="PS00217">
    <property type="entry name" value="SUGAR_TRANSPORT_2"/>
    <property type="match status" value="1"/>
</dbReference>
<feature type="transmembrane region" description="Helical" evidence="6">
    <location>
        <begin position="420"/>
        <end position="437"/>
    </location>
</feature>
<feature type="transmembrane region" description="Helical" evidence="6">
    <location>
        <begin position="168"/>
        <end position="194"/>
    </location>
</feature>
<sequence length="522" mass="55475">MMRQSPERGSRIDDVLHGGIRAGSVQKGDQVSDGQRMNRIQRRIVLIGLVPLFMSLLSVSIINVVLPAIESDLAASSSALQWVLTGYALAFGVVLVASGRAGDVFGRGQLFMIGVGLFGLASLVAGIAPGTLTLNISRVFMGLGSGLLNPQVVGLLQQYFHGPQRGRAFGLMGTTVGLSVATGPVLGGVLIALFGPELGWRAAFLVNVPFAIISIILARAWLPTSAWHPIPADDDPDADPTAASANERRAPKRERDLDPVGVILLGLGVLLVLLPFVESTVGWFIWLGLPLGLITLWLWIRWERRYSSRGHAPMVDLDLFGIRSFSNGSIIITLYFMGVTSVWVLVAIYMQQGLGHTALAAGMIGLPAALLSAVSADVSGRFVFQIGRRLVVWGIITCLVGLVSTMFVVFLLTQGIGSEWWMLLTLCFIGAAQGMVISPNQTLTLQEIPLKYAGSAGGVLQTGQRIGTSMGLAIMTALAFAVTAVSDWNVGMISSFAAIAVIVVLAGGVGLAEVRRGRRRQL</sequence>
<dbReference type="InterPro" id="IPR005829">
    <property type="entry name" value="Sugar_transporter_CS"/>
</dbReference>
<dbReference type="Pfam" id="PF07690">
    <property type="entry name" value="MFS_1"/>
    <property type="match status" value="2"/>
</dbReference>
<evidence type="ECO:0000256" key="1">
    <source>
        <dbReference type="ARBA" id="ARBA00004651"/>
    </source>
</evidence>
<dbReference type="PROSITE" id="PS50850">
    <property type="entry name" value="MFS"/>
    <property type="match status" value="1"/>
</dbReference>
<feature type="transmembrane region" description="Helical" evidence="6">
    <location>
        <begin position="257"/>
        <end position="277"/>
    </location>
</feature>
<feature type="transmembrane region" description="Helical" evidence="6">
    <location>
        <begin position="492"/>
        <end position="512"/>
    </location>
</feature>
<dbReference type="PANTHER" id="PTHR42718:SF39">
    <property type="entry name" value="ACTINORHODIN TRANSPORTER-RELATED"/>
    <property type="match status" value="1"/>
</dbReference>
<feature type="transmembrane region" description="Helical" evidence="6">
    <location>
        <begin position="283"/>
        <end position="300"/>
    </location>
</feature>
<dbReference type="InterPro" id="IPR036259">
    <property type="entry name" value="MFS_trans_sf"/>
</dbReference>
<feature type="transmembrane region" description="Helical" evidence="6">
    <location>
        <begin position="330"/>
        <end position="350"/>
    </location>
</feature>
<keyword evidence="2 6" id="KW-0812">Transmembrane</keyword>
<comment type="subcellular location">
    <subcellularLocation>
        <location evidence="1">Cell membrane</location>
        <topology evidence="1">Multi-pass membrane protein</topology>
    </subcellularLocation>
</comment>
<keyword evidence="3 6" id="KW-1133">Transmembrane helix</keyword>
<dbReference type="EMBL" id="JAATJN010000001">
    <property type="protein sequence ID" value="NJC57335.1"/>
    <property type="molecule type" value="Genomic_DNA"/>
</dbReference>
<feature type="transmembrane region" description="Helical" evidence="6">
    <location>
        <begin position="110"/>
        <end position="130"/>
    </location>
</feature>
<organism evidence="8 9">
    <name type="scientific">Brevibacterium marinum</name>
    <dbReference type="NCBI Taxonomy" id="418643"/>
    <lineage>
        <taxon>Bacteria</taxon>
        <taxon>Bacillati</taxon>
        <taxon>Actinomycetota</taxon>
        <taxon>Actinomycetes</taxon>
        <taxon>Micrococcales</taxon>
        <taxon>Brevibacteriaceae</taxon>
        <taxon>Brevibacterium</taxon>
    </lineage>
</organism>
<keyword evidence="4 6" id="KW-0472">Membrane</keyword>
<reference evidence="8 9" key="1">
    <citation type="submission" date="2020-03" db="EMBL/GenBank/DDBJ databases">
        <title>Sequencing the genomes of 1000 actinobacteria strains.</title>
        <authorList>
            <person name="Klenk H.-P."/>
        </authorList>
    </citation>
    <scope>NUCLEOTIDE SEQUENCE [LARGE SCALE GENOMIC DNA]</scope>
    <source>
        <strain evidence="8 9">DSM 18964</strain>
    </source>
</reference>
<dbReference type="SUPFAM" id="SSF103473">
    <property type="entry name" value="MFS general substrate transporter"/>
    <property type="match status" value="1"/>
</dbReference>
<feature type="transmembrane region" description="Helical" evidence="6">
    <location>
        <begin position="200"/>
        <end position="222"/>
    </location>
</feature>
<dbReference type="Gene3D" id="1.20.1720.10">
    <property type="entry name" value="Multidrug resistance protein D"/>
    <property type="match status" value="1"/>
</dbReference>
<dbReference type="InterPro" id="IPR011701">
    <property type="entry name" value="MFS"/>
</dbReference>
<evidence type="ECO:0000313" key="9">
    <source>
        <dbReference type="Proteomes" id="UP000576792"/>
    </source>
</evidence>
<keyword evidence="9" id="KW-1185">Reference proteome</keyword>
<protein>
    <submittedName>
        <fullName evidence="8">MFS family permease</fullName>
    </submittedName>
</protein>
<name>A0A846S0X6_9MICO</name>
<dbReference type="Proteomes" id="UP000576792">
    <property type="component" value="Unassembled WGS sequence"/>
</dbReference>